<gene>
    <name evidence="3" type="ORF">ENUP19_0126G0062</name>
</gene>
<feature type="domain" description="UPF0113" evidence="1">
    <location>
        <begin position="78"/>
        <end position="119"/>
    </location>
</feature>
<protein>
    <recommendedName>
        <fullName evidence="5">60S ribosome subunit biogenesis protein NIP7</fullName>
    </recommendedName>
</protein>
<dbReference type="InterPro" id="IPR055359">
    <property type="entry name" value="Nip7_N_euk"/>
</dbReference>
<dbReference type="Proteomes" id="UP001628156">
    <property type="component" value="Unassembled WGS sequence"/>
</dbReference>
<comment type="caution">
    <text evidence="3">The sequence shown here is derived from an EMBL/GenBank/DDBJ whole genome shotgun (WGS) entry which is preliminary data.</text>
</comment>
<dbReference type="CDD" id="cd21151">
    <property type="entry name" value="PUA_Nip7-like"/>
    <property type="match status" value="1"/>
</dbReference>
<dbReference type="InterPro" id="IPR036974">
    <property type="entry name" value="PUA_sf"/>
</dbReference>
<dbReference type="Pfam" id="PF03657">
    <property type="entry name" value="UPF0113"/>
    <property type="match status" value="1"/>
</dbReference>
<dbReference type="EMBL" id="BAAFRS010000126">
    <property type="protein sequence ID" value="GAB1222997.1"/>
    <property type="molecule type" value="Genomic_DNA"/>
</dbReference>
<organism evidence="3 4">
    <name type="scientific">Entamoeba nuttalli</name>
    <dbReference type="NCBI Taxonomy" id="412467"/>
    <lineage>
        <taxon>Eukaryota</taxon>
        <taxon>Amoebozoa</taxon>
        <taxon>Evosea</taxon>
        <taxon>Archamoebae</taxon>
        <taxon>Mastigamoebida</taxon>
        <taxon>Entamoebidae</taxon>
        <taxon>Entamoeba</taxon>
    </lineage>
</organism>
<evidence type="ECO:0000259" key="2">
    <source>
        <dbReference type="Pfam" id="PF17833"/>
    </source>
</evidence>
<dbReference type="InterPro" id="IPR015947">
    <property type="entry name" value="PUA-like_sf"/>
</dbReference>
<dbReference type="SUPFAM" id="SSF88697">
    <property type="entry name" value="PUA domain-like"/>
    <property type="match status" value="1"/>
</dbReference>
<dbReference type="InterPro" id="IPR005155">
    <property type="entry name" value="UPF0113_PUA"/>
</dbReference>
<evidence type="ECO:0000259" key="1">
    <source>
        <dbReference type="Pfam" id="PF03657"/>
    </source>
</evidence>
<dbReference type="SUPFAM" id="SSF88802">
    <property type="entry name" value="Pre-PUA domain"/>
    <property type="match status" value="1"/>
</dbReference>
<reference evidence="3 4" key="1">
    <citation type="journal article" date="2019" name="PLoS Negl. Trop. Dis.">
        <title>Whole genome sequencing of Entamoeba nuttalli reveals mammalian host-related molecular signatures and a novel octapeptide-repeat surface protein.</title>
        <authorList>
            <person name="Tanaka M."/>
            <person name="Makiuchi T."/>
            <person name="Komiyama T."/>
            <person name="Shiina T."/>
            <person name="Osaki K."/>
            <person name="Tachibana H."/>
        </authorList>
    </citation>
    <scope>NUCLEOTIDE SEQUENCE [LARGE SCALE GENOMIC DNA]</scope>
    <source>
        <strain evidence="3 4">P19-061405</strain>
    </source>
</reference>
<evidence type="ECO:0000313" key="4">
    <source>
        <dbReference type="Proteomes" id="UP001628156"/>
    </source>
</evidence>
<name>A0ABQ0DJG8_9EUKA</name>
<dbReference type="CDD" id="cd21146">
    <property type="entry name" value="Nip7_N_euk"/>
    <property type="match status" value="1"/>
</dbReference>
<dbReference type="InterPro" id="IPR040598">
    <property type="entry name" value="NIP7_N"/>
</dbReference>
<dbReference type="Pfam" id="PF17833">
    <property type="entry name" value="pre-PUA_NIP7"/>
    <property type="match status" value="1"/>
</dbReference>
<sequence length="123" mass="14384">MRPLTDEETKSFFEKLAKYIGRNIRFLIDNENEEYCFRLQKDRNLLSLCTCFGKFSKTGKFKLHISALPYLAQYYSCKIWVKPETSILYGNHLVKNGISQIRDNMSRNIGCVIFNENDNANVV</sequence>
<dbReference type="Gene3D" id="3.10.450.220">
    <property type="match status" value="2"/>
</dbReference>
<evidence type="ECO:0000313" key="3">
    <source>
        <dbReference type="EMBL" id="GAB1222997.1"/>
    </source>
</evidence>
<dbReference type="Gene3D" id="2.30.130.10">
    <property type="entry name" value="PUA domain"/>
    <property type="match status" value="1"/>
</dbReference>
<evidence type="ECO:0008006" key="5">
    <source>
        <dbReference type="Google" id="ProtNLM"/>
    </source>
</evidence>
<feature type="domain" description="60S ribosome subunit biogenesis protein NIP7 pre-PUA" evidence="2">
    <location>
        <begin position="1"/>
        <end position="43"/>
    </location>
</feature>
<proteinExistence type="predicted"/>
<accession>A0ABQ0DJG8</accession>
<keyword evidence="4" id="KW-1185">Reference proteome</keyword>